<dbReference type="Proteomes" id="UP000237752">
    <property type="component" value="Unassembled WGS sequence"/>
</dbReference>
<comment type="subcellular location">
    <subcellularLocation>
        <location evidence="1">Cell membrane</location>
        <topology evidence="1">Peripheral membrane protein</topology>
    </subcellularLocation>
</comment>
<gene>
    <name evidence="10" type="ORF">CLV47_101312</name>
</gene>
<proteinExistence type="inferred from homology"/>
<dbReference type="SMART" id="SM00382">
    <property type="entry name" value="AAA"/>
    <property type="match status" value="1"/>
</dbReference>
<keyword evidence="5" id="KW-0547">Nucleotide-binding</keyword>
<dbReference type="PANTHER" id="PTHR43297:SF2">
    <property type="entry name" value="DIPEPTIDE TRANSPORT ATP-BINDING PROTEIN DPPD"/>
    <property type="match status" value="1"/>
</dbReference>
<dbReference type="GO" id="GO:0015833">
    <property type="term" value="P:peptide transport"/>
    <property type="evidence" value="ECO:0007669"/>
    <property type="project" value="InterPro"/>
</dbReference>
<dbReference type="GO" id="GO:0005886">
    <property type="term" value="C:plasma membrane"/>
    <property type="evidence" value="ECO:0007669"/>
    <property type="project" value="UniProtKB-SubCell"/>
</dbReference>
<dbReference type="CDD" id="cd03257">
    <property type="entry name" value="ABC_NikE_OppD_transporters"/>
    <property type="match status" value="1"/>
</dbReference>
<dbReference type="Pfam" id="PF00005">
    <property type="entry name" value="ABC_tran"/>
    <property type="match status" value="1"/>
</dbReference>
<evidence type="ECO:0000256" key="2">
    <source>
        <dbReference type="ARBA" id="ARBA00005417"/>
    </source>
</evidence>
<dbReference type="GO" id="GO:0016887">
    <property type="term" value="F:ATP hydrolysis activity"/>
    <property type="evidence" value="ECO:0007669"/>
    <property type="project" value="InterPro"/>
</dbReference>
<reference evidence="10 11" key="1">
    <citation type="submission" date="2018-03" db="EMBL/GenBank/DDBJ databases">
        <title>Genomic Encyclopedia of Archaeal and Bacterial Type Strains, Phase II (KMG-II): from individual species to whole genera.</title>
        <authorList>
            <person name="Goeker M."/>
        </authorList>
    </citation>
    <scope>NUCLEOTIDE SEQUENCE [LARGE SCALE GENOMIC DNA]</scope>
    <source>
        <strain evidence="10 11">DSM 100065</strain>
    </source>
</reference>
<dbReference type="Pfam" id="PF08352">
    <property type="entry name" value="oligo_HPY"/>
    <property type="match status" value="1"/>
</dbReference>
<evidence type="ECO:0000256" key="3">
    <source>
        <dbReference type="ARBA" id="ARBA00022448"/>
    </source>
</evidence>
<keyword evidence="3" id="KW-0813">Transport</keyword>
<protein>
    <submittedName>
        <fullName evidence="10">Oligopeptide/dipeptide ABC transporter ATP-binding protein</fullName>
    </submittedName>
</protein>
<organism evidence="10 11">
    <name type="scientific">Antricoccus suffuscus</name>
    <dbReference type="NCBI Taxonomy" id="1629062"/>
    <lineage>
        <taxon>Bacteria</taxon>
        <taxon>Bacillati</taxon>
        <taxon>Actinomycetota</taxon>
        <taxon>Actinomycetes</taxon>
        <taxon>Geodermatophilales</taxon>
        <taxon>Antricoccaceae</taxon>
        <taxon>Antricoccus</taxon>
    </lineage>
</organism>
<evidence type="ECO:0000256" key="7">
    <source>
        <dbReference type="ARBA" id="ARBA00023136"/>
    </source>
</evidence>
<feature type="compositionally biased region" description="Basic and acidic residues" evidence="8">
    <location>
        <begin position="319"/>
        <end position="330"/>
    </location>
</feature>
<evidence type="ECO:0000313" key="11">
    <source>
        <dbReference type="Proteomes" id="UP000237752"/>
    </source>
</evidence>
<comment type="caution">
    <text evidence="10">The sequence shown here is derived from an EMBL/GenBank/DDBJ whole genome shotgun (WGS) entry which is preliminary data.</text>
</comment>
<dbReference type="PROSITE" id="PS00211">
    <property type="entry name" value="ABC_TRANSPORTER_1"/>
    <property type="match status" value="1"/>
</dbReference>
<dbReference type="NCBIfam" id="TIGR01727">
    <property type="entry name" value="oligo_HPY"/>
    <property type="match status" value="1"/>
</dbReference>
<dbReference type="AlphaFoldDB" id="A0A2T1A6T5"/>
<keyword evidence="4" id="KW-1003">Cell membrane</keyword>
<dbReference type="InterPro" id="IPR003593">
    <property type="entry name" value="AAA+_ATPase"/>
</dbReference>
<evidence type="ECO:0000256" key="5">
    <source>
        <dbReference type="ARBA" id="ARBA00022741"/>
    </source>
</evidence>
<evidence type="ECO:0000256" key="6">
    <source>
        <dbReference type="ARBA" id="ARBA00022840"/>
    </source>
</evidence>
<feature type="domain" description="ABC transporter" evidence="9">
    <location>
        <begin position="11"/>
        <end position="257"/>
    </location>
</feature>
<dbReference type="InterPro" id="IPR017871">
    <property type="entry name" value="ABC_transporter-like_CS"/>
</dbReference>
<evidence type="ECO:0000256" key="1">
    <source>
        <dbReference type="ARBA" id="ARBA00004202"/>
    </source>
</evidence>
<dbReference type="RefSeq" id="WP_106347229.1">
    <property type="nucleotide sequence ID" value="NZ_PVUE01000001.1"/>
</dbReference>
<dbReference type="InterPro" id="IPR027417">
    <property type="entry name" value="P-loop_NTPase"/>
</dbReference>
<evidence type="ECO:0000313" key="10">
    <source>
        <dbReference type="EMBL" id="PRZ44187.1"/>
    </source>
</evidence>
<evidence type="ECO:0000259" key="9">
    <source>
        <dbReference type="PROSITE" id="PS50893"/>
    </source>
</evidence>
<evidence type="ECO:0000256" key="4">
    <source>
        <dbReference type="ARBA" id="ARBA00022475"/>
    </source>
</evidence>
<dbReference type="OrthoDB" id="5357528at2"/>
<dbReference type="InterPro" id="IPR013563">
    <property type="entry name" value="Oligopep_ABC_C"/>
</dbReference>
<dbReference type="SUPFAM" id="SSF52540">
    <property type="entry name" value="P-loop containing nucleoside triphosphate hydrolases"/>
    <property type="match status" value="1"/>
</dbReference>
<accession>A0A2T1A6T5</accession>
<keyword evidence="7" id="KW-0472">Membrane</keyword>
<dbReference type="Gene3D" id="3.40.50.300">
    <property type="entry name" value="P-loop containing nucleotide triphosphate hydrolases"/>
    <property type="match status" value="1"/>
</dbReference>
<keyword evidence="6 10" id="KW-0067">ATP-binding</keyword>
<sequence>MTVTSTPRRVLTLRELSVRTGTYPLLEGVSFTVDGDERVGLIGESGSGKSLTALSIMGLLSPGLTASGSISVLDGEVIGAKESALAGRRGRDLAMVFQEPMTALNPTMRVGKQIAETMLLHDTQPNKKAAYGEAVRLLERVGLPDPERAARSYPHQLSGGQRQRAVIAIAMANEPDLLICDEPTTALDVTVQAQVLDLVVSEADRQNAALLFITHDLAVVAMLCQRVLVMYGGRIVEAGTVADVFTNPQHPYTAGLIAASDLDAVDAEGHLTTIRGSVPPAGKFPEGCVFANRCDFATDICKTQPPWTGVPADVRQSGRHSDHPAGRDETGGQDFGYACFHPLGENAE</sequence>
<dbReference type="InterPro" id="IPR003439">
    <property type="entry name" value="ABC_transporter-like_ATP-bd"/>
</dbReference>
<keyword evidence="11" id="KW-1185">Reference proteome</keyword>
<name>A0A2T1A6T5_9ACTN</name>
<dbReference type="PROSITE" id="PS50893">
    <property type="entry name" value="ABC_TRANSPORTER_2"/>
    <property type="match status" value="1"/>
</dbReference>
<dbReference type="EMBL" id="PVUE01000001">
    <property type="protein sequence ID" value="PRZ44187.1"/>
    <property type="molecule type" value="Genomic_DNA"/>
</dbReference>
<comment type="similarity">
    <text evidence="2">Belongs to the ABC transporter superfamily.</text>
</comment>
<dbReference type="PANTHER" id="PTHR43297">
    <property type="entry name" value="OLIGOPEPTIDE TRANSPORT ATP-BINDING PROTEIN APPD"/>
    <property type="match status" value="1"/>
</dbReference>
<dbReference type="GO" id="GO:0005524">
    <property type="term" value="F:ATP binding"/>
    <property type="evidence" value="ECO:0007669"/>
    <property type="project" value="UniProtKB-KW"/>
</dbReference>
<dbReference type="InterPro" id="IPR050388">
    <property type="entry name" value="ABC_Ni/Peptide_Import"/>
</dbReference>
<evidence type="ECO:0000256" key="8">
    <source>
        <dbReference type="SAM" id="MobiDB-lite"/>
    </source>
</evidence>
<dbReference type="FunFam" id="3.40.50.300:FF:000016">
    <property type="entry name" value="Oligopeptide ABC transporter ATP-binding component"/>
    <property type="match status" value="1"/>
</dbReference>
<feature type="region of interest" description="Disordered" evidence="8">
    <location>
        <begin position="307"/>
        <end position="334"/>
    </location>
</feature>